<dbReference type="SUPFAM" id="SSF49899">
    <property type="entry name" value="Concanavalin A-like lectins/glucanases"/>
    <property type="match status" value="1"/>
</dbReference>
<evidence type="ECO:0000313" key="6">
    <source>
        <dbReference type="EMBL" id="CAF3750730.1"/>
    </source>
</evidence>
<dbReference type="GO" id="GO:0016020">
    <property type="term" value="C:membrane"/>
    <property type="evidence" value="ECO:0007669"/>
    <property type="project" value="InterPro"/>
</dbReference>
<protein>
    <recommendedName>
        <fullName evidence="1">MAM domain-containing protein</fullName>
    </recommendedName>
</protein>
<accession>A0A818YGU6</accession>
<comment type="caution">
    <text evidence="6">The sequence shown here is derived from an EMBL/GenBank/DDBJ whole genome shotgun (WGS) entry which is preliminary data.</text>
</comment>
<evidence type="ECO:0000259" key="1">
    <source>
        <dbReference type="PROSITE" id="PS50060"/>
    </source>
</evidence>
<dbReference type="EMBL" id="CAJNOE010000293">
    <property type="protein sequence ID" value="CAF1124972.1"/>
    <property type="molecule type" value="Genomic_DNA"/>
</dbReference>
<evidence type="ECO:0000313" key="4">
    <source>
        <dbReference type="EMBL" id="CAF1124972.1"/>
    </source>
</evidence>
<dbReference type="AlphaFoldDB" id="A0A818YGU6"/>
<sequence>MCEMQNGVWFDPTPPLYNFSIATGQNVPDKELAPTVDHTYNSSSGHFAYWHRPSHALHTDVDGRLSIPIFELTKHMCLNFAYYVKSSESTRNTTFLAVAIKGCYTATLWVMHADDTQGWNTAEIQLLDLTCNVTIRFDVWPDIFNAVSVALDDIVIDICPRYETTTTSISTGHSPRLRISEFSLQIFDYFLDDSELNISFS</sequence>
<dbReference type="EMBL" id="CAJOAY010000868">
    <property type="protein sequence ID" value="CAF3750730.1"/>
    <property type="molecule type" value="Genomic_DNA"/>
</dbReference>
<evidence type="ECO:0000313" key="7">
    <source>
        <dbReference type="EMBL" id="CAF4084942.1"/>
    </source>
</evidence>
<evidence type="ECO:0000313" key="8">
    <source>
        <dbReference type="Proteomes" id="UP000663881"/>
    </source>
</evidence>
<dbReference type="OrthoDB" id="10113803at2759"/>
<dbReference type="Proteomes" id="UP000663868">
    <property type="component" value="Unassembled WGS sequence"/>
</dbReference>
<dbReference type="EMBL" id="CAJNOG010000162">
    <property type="protein sequence ID" value="CAF1026127.1"/>
    <property type="molecule type" value="Genomic_DNA"/>
</dbReference>
<organism evidence="6 8">
    <name type="scientific">Adineta steineri</name>
    <dbReference type="NCBI Taxonomy" id="433720"/>
    <lineage>
        <taxon>Eukaryota</taxon>
        <taxon>Metazoa</taxon>
        <taxon>Spiralia</taxon>
        <taxon>Gnathifera</taxon>
        <taxon>Rotifera</taxon>
        <taxon>Eurotatoria</taxon>
        <taxon>Bdelloidea</taxon>
        <taxon>Adinetida</taxon>
        <taxon>Adinetidae</taxon>
        <taxon>Adineta</taxon>
    </lineage>
</organism>
<dbReference type="PROSITE" id="PS50060">
    <property type="entry name" value="MAM_2"/>
    <property type="match status" value="1"/>
</dbReference>
<dbReference type="Proteomes" id="UP000663881">
    <property type="component" value="Unassembled WGS sequence"/>
</dbReference>
<feature type="domain" description="MAM" evidence="1">
    <location>
        <begin position="1"/>
        <end position="161"/>
    </location>
</feature>
<dbReference type="Proteomes" id="UP000663845">
    <property type="component" value="Unassembled WGS sequence"/>
</dbReference>
<evidence type="ECO:0000313" key="5">
    <source>
        <dbReference type="EMBL" id="CAF3748337.1"/>
    </source>
</evidence>
<dbReference type="EMBL" id="CAJOAZ010005038">
    <property type="protein sequence ID" value="CAF4084942.1"/>
    <property type="molecule type" value="Genomic_DNA"/>
</dbReference>
<name>A0A818YGU6_9BILA</name>
<gene>
    <name evidence="4" type="ORF">IZO911_LOCUS24358</name>
    <name evidence="2" type="ORF">JYZ213_LOCUS17339</name>
    <name evidence="5" type="ORF">KXQ929_LOCUS14085</name>
    <name evidence="6" type="ORF">OKA104_LOCUS15666</name>
    <name evidence="7" type="ORF">OXD698_LOCUS34549</name>
    <name evidence="3" type="ORF">VCS650_LOCUS17846</name>
</gene>
<dbReference type="Proteomes" id="UP000663891">
    <property type="component" value="Unassembled WGS sequence"/>
</dbReference>
<dbReference type="Pfam" id="PF00629">
    <property type="entry name" value="MAM"/>
    <property type="match status" value="1"/>
</dbReference>
<dbReference type="Proteomes" id="UP000663844">
    <property type="component" value="Unassembled WGS sequence"/>
</dbReference>
<proteinExistence type="predicted"/>
<dbReference type="EMBL" id="CAJOBB010000772">
    <property type="protein sequence ID" value="CAF3748337.1"/>
    <property type="molecule type" value="Genomic_DNA"/>
</dbReference>
<reference evidence="6" key="1">
    <citation type="submission" date="2021-02" db="EMBL/GenBank/DDBJ databases">
        <authorList>
            <person name="Nowell W R."/>
        </authorList>
    </citation>
    <scope>NUCLEOTIDE SEQUENCE</scope>
</reference>
<dbReference type="InterPro" id="IPR000998">
    <property type="entry name" value="MAM_dom"/>
</dbReference>
<dbReference type="InterPro" id="IPR013320">
    <property type="entry name" value="ConA-like_dom_sf"/>
</dbReference>
<evidence type="ECO:0000313" key="3">
    <source>
        <dbReference type="EMBL" id="CAF1059231.1"/>
    </source>
</evidence>
<dbReference type="EMBL" id="CAJNON010000167">
    <property type="protein sequence ID" value="CAF1059231.1"/>
    <property type="molecule type" value="Genomic_DNA"/>
</dbReference>
<dbReference type="SMART" id="SM00137">
    <property type="entry name" value="MAM"/>
    <property type="match status" value="1"/>
</dbReference>
<dbReference type="Gene3D" id="2.60.120.200">
    <property type="match status" value="1"/>
</dbReference>
<evidence type="ECO:0000313" key="2">
    <source>
        <dbReference type="EMBL" id="CAF1026127.1"/>
    </source>
</evidence>
<dbReference type="Proteomes" id="UP000663860">
    <property type="component" value="Unassembled WGS sequence"/>
</dbReference>